<dbReference type="InterPro" id="IPR002692">
    <property type="entry name" value="S45"/>
</dbReference>
<dbReference type="Pfam" id="PF01804">
    <property type="entry name" value="Penicil_amidase"/>
    <property type="match status" value="1"/>
</dbReference>
<comment type="caution">
    <text evidence="7">The sequence shown here is derived from an EMBL/GenBank/DDBJ whole genome shotgun (WGS) entry which is preliminary data.</text>
</comment>
<keyword evidence="6" id="KW-1133">Transmembrane helix</keyword>
<dbReference type="Gene3D" id="3.60.20.10">
    <property type="entry name" value="Glutamine Phosphoribosylpyrophosphate, subunit 1, domain 1"/>
    <property type="match status" value="1"/>
</dbReference>
<dbReference type="CDD" id="cd03747">
    <property type="entry name" value="Ntn_PGA_like"/>
    <property type="match status" value="1"/>
</dbReference>
<evidence type="ECO:0000256" key="5">
    <source>
        <dbReference type="PIRSR" id="PIRSR001227-2"/>
    </source>
</evidence>
<dbReference type="Proteomes" id="UP000253436">
    <property type="component" value="Unassembled WGS sequence"/>
</dbReference>
<evidence type="ECO:0000256" key="2">
    <source>
        <dbReference type="ARBA" id="ARBA00022801"/>
    </source>
</evidence>
<dbReference type="SUPFAM" id="SSF56235">
    <property type="entry name" value="N-terminal nucleophile aminohydrolases (Ntn hydrolases)"/>
    <property type="match status" value="1"/>
</dbReference>
<feature type="binding site" evidence="5">
    <location>
        <position position="370"/>
    </location>
    <ligand>
        <name>Ca(2+)</name>
        <dbReference type="ChEBI" id="CHEBI:29108"/>
    </ligand>
</feature>
<proteinExistence type="inferred from homology"/>
<dbReference type="Gene3D" id="1.10.1400.10">
    <property type="match status" value="1"/>
</dbReference>
<dbReference type="GO" id="GO:0017000">
    <property type="term" value="P:antibiotic biosynthetic process"/>
    <property type="evidence" value="ECO:0007669"/>
    <property type="project" value="InterPro"/>
</dbReference>
<dbReference type="GO" id="GO:0046872">
    <property type="term" value="F:metal ion binding"/>
    <property type="evidence" value="ECO:0007669"/>
    <property type="project" value="UniProtKB-KW"/>
</dbReference>
<dbReference type="InterPro" id="IPR043146">
    <property type="entry name" value="Penicillin_amidase_N_B-knob"/>
</dbReference>
<dbReference type="InterPro" id="IPR023343">
    <property type="entry name" value="Penicillin_amidase_dom1"/>
</dbReference>
<accession>A0A368ZFH0</accession>
<protein>
    <submittedName>
        <fullName evidence="7">Penicillin amidase</fullName>
    </submittedName>
</protein>
<keyword evidence="5" id="KW-0479">Metal-binding</keyword>
<dbReference type="PANTHER" id="PTHR34218">
    <property type="entry name" value="PEPTIDASE S45 PENICILLIN AMIDASE"/>
    <property type="match status" value="1"/>
</dbReference>
<dbReference type="PANTHER" id="PTHR34218:SF4">
    <property type="entry name" value="ACYL-HOMOSERINE LACTONE ACYLASE QUIP"/>
    <property type="match status" value="1"/>
</dbReference>
<evidence type="ECO:0000313" key="7">
    <source>
        <dbReference type="EMBL" id="RCW92266.1"/>
    </source>
</evidence>
<evidence type="ECO:0000256" key="6">
    <source>
        <dbReference type="SAM" id="Phobius"/>
    </source>
</evidence>
<dbReference type="EMBL" id="QPJO01000002">
    <property type="protein sequence ID" value="RCW92266.1"/>
    <property type="molecule type" value="Genomic_DNA"/>
</dbReference>
<keyword evidence="6" id="KW-0472">Membrane</keyword>
<dbReference type="AlphaFoldDB" id="A0A368ZFH0"/>
<dbReference type="InterPro" id="IPR043147">
    <property type="entry name" value="Penicillin_amidase_A-knob"/>
</dbReference>
<evidence type="ECO:0000256" key="1">
    <source>
        <dbReference type="ARBA" id="ARBA00006586"/>
    </source>
</evidence>
<keyword evidence="6" id="KW-0812">Transmembrane</keyword>
<keyword evidence="8" id="KW-1185">Reference proteome</keyword>
<organism evidence="7 8">
    <name type="scientific">Winogradskyella arenosi</name>
    <dbReference type="NCBI Taxonomy" id="533325"/>
    <lineage>
        <taxon>Bacteria</taxon>
        <taxon>Pseudomonadati</taxon>
        <taxon>Bacteroidota</taxon>
        <taxon>Flavobacteriia</taxon>
        <taxon>Flavobacteriales</taxon>
        <taxon>Flavobacteriaceae</taxon>
        <taxon>Winogradskyella</taxon>
    </lineage>
</organism>
<comment type="similarity">
    <text evidence="1">Belongs to the peptidase S45 family.</text>
</comment>
<dbReference type="Gene3D" id="2.30.120.10">
    <property type="match status" value="1"/>
</dbReference>
<evidence type="ECO:0000256" key="3">
    <source>
        <dbReference type="ARBA" id="ARBA00023145"/>
    </source>
</evidence>
<dbReference type="GO" id="GO:0016811">
    <property type="term" value="F:hydrolase activity, acting on carbon-nitrogen (but not peptide) bonds, in linear amides"/>
    <property type="evidence" value="ECO:0007669"/>
    <property type="project" value="InterPro"/>
</dbReference>
<keyword evidence="5" id="KW-0106">Calcium</keyword>
<dbReference type="InterPro" id="IPR014395">
    <property type="entry name" value="Pen/GL7ACA/AHL_acylase"/>
</dbReference>
<keyword evidence="3" id="KW-0865">Zymogen</keyword>
<dbReference type="InterPro" id="IPR029055">
    <property type="entry name" value="Ntn_hydrolases_N"/>
</dbReference>
<dbReference type="PIRSF" id="PIRSF001227">
    <property type="entry name" value="Pen_acylase"/>
    <property type="match status" value="1"/>
</dbReference>
<gene>
    <name evidence="7" type="ORF">DFQ08_102289</name>
</gene>
<comment type="cofactor">
    <cofactor evidence="5">
        <name>Ca(2+)</name>
        <dbReference type="ChEBI" id="CHEBI:29108"/>
    </cofactor>
    <text evidence="5">Binds 1 Ca(2+) ion per dimer.</text>
</comment>
<feature type="active site" description="Nucleophile" evidence="4">
    <location>
        <position position="298"/>
    </location>
</feature>
<name>A0A368ZFH0_9FLAO</name>
<reference evidence="7 8" key="1">
    <citation type="submission" date="2018-07" db="EMBL/GenBank/DDBJ databases">
        <title>Genomic Encyclopedia of Type Strains, Phase III (KMG-III): the genomes of soil and plant-associated and newly described type strains.</title>
        <authorList>
            <person name="Whitman W."/>
        </authorList>
    </citation>
    <scope>NUCLEOTIDE SEQUENCE [LARGE SCALE GENOMIC DNA]</scope>
    <source>
        <strain evidence="7 8">CECT 7958</strain>
    </source>
</reference>
<feature type="binding site" evidence="5">
    <location>
        <position position="373"/>
    </location>
    <ligand>
        <name>Ca(2+)</name>
        <dbReference type="ChEBI" id="CHEBI:29108"/>
    </ligand>
</feature>
<evidence type="ECO:0000313" key="8">
    <source>
        <dbReference type="Proteomes" id="UP000253436"/>
    </source>
</evidence>
<keyword evidence="2" id="KW-0378">Hydrolase</keyword>
<sequence>MSLHLEPYQIAYKFLIFKFSILLFMNAIKLIASFLLMLSVGYGLNVKFGSVPPIGKFLNPYTGIWQNETDETTTGTLSIPNLKDKVTVHYDAQLIPHVFAQNENDLYRAQGYLTAKHRLWQMEFQTFAASGRLSEIIGEAALNYDRQERRRGMVYGAEQTLKKMSEDPTTLAQVQAYADGVNSYIAHLKPEDYPVEYKLLDYQPEAWTPKKTALLLMYMTKMLAGGDNDMENTNALRLFGKARFDLLFPDFYNYTEPIIPKDHDWSFINVLQTPHPNTEPVLEAVAETITKPDPNYGSNNWAVSKEKSATGHAILANDPHLGLNLPNIWFVMQLSTPNHNVFGATLPGALGIISGFNEHISWGETNATRDVIDWYKIEFNTNRTHYKYNKEWKPLKKRVEHIKIRGQEAYRDTVLYTHHGPVVYDKNFKSDNNLSGYAMQWTGFIPGNGQKTFTEMNKAKNYDDYKKALKHWVAPAQNFVFASTEGDIALWVQGQFPNKWEGQGKFVMDGSQPENDWQSFIPQKFNAHVKNPKRGFVSSANQTPVDEAYPFYVFNDGYETYRNRVINNYFNSKAQFSVDDFKDLQNNNYNLKASELMPYMLSLMDTTRFNSDEKEIYQLAKHWDYNNAMDEFGPSIWKAWWDVLYDMVWDEFEVENMALTTPFTYQTIALLKNNGDDDFMDLINTPEKETAKDLFRLSFSEAVKNLNTWKTKHGSLKWVNYKGTFAGHLLQALPAFSRFNIPIGGGKNIVNATAENWGPSWRMIVEMTSPPTALGIYPGGQSGNPGSQFYDNFIDKWAAGDYYQLHFLPNDTATKAIIGTQTLTPLK</sequence>
<dbReference type="Gene3D" id="1.10.439.10">
    <property type="entry name" value="Penicillin Amidohydrolase, domain 1"/>
    <property type="match status" value="1"/>
</dbReference>
<evidence type="ECO:0000256" key="4">
    <source>
        <dbReference type="PIRSR" id="PIRSR001227-1"/>
    </source>
</evidence>
<feature type="transmembrane region" description="Helical" evidence="6">
    <location>
        <begin position="21"/>
        <end position="44"/>
    </location>
</feature>